<name>A0A0D1JJA2_9LACO</name>
<dbReference type="EMBL" id="JWHT01000048">
    <property type="protein sequence ID" value="KIU21498.1"/>
    <property type="molecule type" value="Genomic_DNA"/>
</dbReference>
<evidence type="ECO:0000313" key="1">
    <source>
        <dbReference type="EMBL" id="KIU21498.1"/>
    </source>
</evidence>
<organism evidence="1 2">
    <name type="scientific">Weissella cibaria</name>
    <dbReference type="NCBI Taxonomy" id="137591"/>
    <lineage>
        <taxon>Bacteria</taxon>
        <taxon>Bacillati</taxon>
        <taxon>Bacillota</taxon>
        <taxon>Bacilli</taxon>
        <taxon>Lactobacillales</taxon>
        <taxon>Lactobacillaceae</taxon>
        <taxon>Weissella</taxon>
    </lineage>
</organism>
<evidence type="ECO:0000313" key="2">
    <source>
        <dbReference type="Proteomes" id="UP000032289"/>
    </source>
</evidence>
<dbReference type="PATRIC" id="fig|137591.24.peg.1918"/>
<protein>
    <submittedName>
        <fullName evidence="1">Uncharacterized protein</fullName>
    </submittedName>
</protein>
<sequence>MTKTYYDDFTKLPLTKMAQAMADITFGYRETQVPKEHYKKALSTGYEELVSANVNAKLVETIYNMLSDLQKESPRLFFQALLLMDTGVKPSTMSASQYQALSVATDEFAQTKKAHMLNEQTHTAFNDVLENGTLYHFRNEGDN</sequence>
<proteinExistence type="predicted"/>
<dbReference type="AlphaFoldDB" id="A0A0D1JJA2"/>
<accession>A0A0D1JJA2</accession>
<dbReference type="Proteomes" id="UP000032289">
    <property type="component" value="Unassembled WGS sequence"/>
</dbReference>
<gene>
    <name evidence="1" type="ORF">ab3b_01974</name>
</gene>
<dbReference type="RefSeq" id="WP_043941728.1">
    <property type="nucleotide sequence ID" value="NZ_JWHT01000048.1"/>
</dbReference>
<reference evidence="1 2" key="1">
    <citation type="journal article" date="2015" name="Microbiology (Mosc.)">
        <title>Genomics of the Weissella cibaria species with an examination of its metabolic traits.</title>
        <authorList>
            <person name="Lynch K.M."/>
            <person name="Lucid A."/>
            <person name="Arendt E.K."/>
            <person name="Sleator R.D."/>
            <person name="Lucey B."/>
            <person name="Coffey A."/>
        </authorList>
    </citation>
    <scope>NUCLEOTIDE SEQUENCE [LARGE SCALE GENOMIC DNA]</scope>
    <source>
        <strain evidence="1 2">AB3b</strain>
    </source>
</reference>
<comment type="caution">
    <text evidence="1">The sequence shown here is derived from an EMBL/GenBank/DDBJ whole genome shotgun (WGS) entry which is preliminary data.</text>
</comment>